<comment type="subcellular location">
    <subcellularLocation>
        <location evidence="1">Membrane</location>
        <topology evidence="1">Multi-pass membrane protein</topology>
    </subcellularLocation>
</comment>
<proteinExistence type="predicted"/>
<name>A0ABW7AHR4_9ACTN</name>
<comment type="caution">
    <text evidence="7">The sequence shown here is derived from an EMBL/GenBank/DDBJ whole genome shotgun (WGS) entry which is preliminary data.</text>
</comment>
<evidence type="ECO:0000256" key="4">
    <source>
        <dbReference type="ARBA" id="ARBA00023136"/>
    </source>
</evidence>
<gene>
    <name evidence="7" type="ORF">ACFLIM_21870</name>
</gene>
<feature type="domain" description="ABC transmembrane type-1" evidence="6">
    <location>
        <begin position="20"/>
        <end position="77"/>
    </location>
</feature>
<dbReference type="SUPFAM" id="SSF161098">
    <property type="entry name" value="MetI-like"/>
    <property type="match status" value="1"/>
</dbReference>
<dbReference type="CDD" id="cd06261">
    <property type="entry name" value="TM_PBP2"/>
    <property type="match status" value="1"/>
</dbReference>
<keyword evidence="4" id="KW-0472">Membrane</keyword>
<keyword evidence="3" id="KW-1133">Transmembrane helix</keyword>
<evidence type="ECO:0000259" key="6">
    <source>
        <dbReference type="Pfam" id="PF00528"/>
    </source>
</evidence>
<dbReference type="Proteomes" id="UP001603978">
    <property type="component" value="Unassembled WGS sequence"/>
</dbReference>
<sequence>MTLPGVQARPRQEEERPLEVGHGQREAAAALGIPRVRRLFRIILPQAMRTIVPTAGNEIIGLGNEAIPASQINPPGLPRQTA</sequence>
<organism evidence="7 8">
    <name type="scientific">Nonomuraea marmarensis</name>
    <dbReference type="NCBI Taxonomy" id="3351344"/>
    <lineage>
        <taxon>Bacteria</taxon>
        <taxon>Bacillati</taxon>
        <taxon>Actinomycetota</taxon>
        <taxon>Actinomycetes</taxon>
        <taxon>Streptosporangiales</taxon>
        <taxon>Streptosporangiaceae</taxon>
        <taxon>Nonomuraea</taxon>
    </lineage>
</organism>
<feature type="region of interest" description="Disordered" evidence="5">
    <location>
        <begin position="1"/>
        <end position="21"/>
    </location>
</feature>
<evidence type="ECO:0000256" key="1">
    <source>
        <dbReference type="ARBA" id="ARBA00004141"/>
    </source>
</evidence>
<reference evidence="7 8" key="1">
    <citation type="submission" date="2024-10" db="EMBL/GenBank/DDBJ databases">
        <authorList>
            <person name="Topkara A.R."/>
            <person name="Saygin H."/>
        </authorList>
    </citation>
    <scope>NUCLEOTIDE SEQUENCE [LARGE SCALE GENOMIC DNA]</scope>
    <source>
        <strain evidence="7 8">M3C6</strain>
    </source>
</reference>
<evidence type="ECO:0000256" key="5">
    <source>
        <dbReference type="SAM" id="MobiDB-lite"/>
    </source>
</evidence>
<evidence type="ECO:0000313" key="7">
    <source>
        <dbReference type="EMBL" id="MFG1705847.1"/>
    </source>
</evidence>
<dbReference type="InterPro" id="IPR035906">
    <property type="entry name" value="MetI-like_sf"/>
</dbReference>
<evidence type="ECO:0000256" key="2">
    <source>
        <dbReference type="ARBA" id="ARBA00022692"/>
    </source>
</evidence>
<dbReference type="EMBL" id="JBICRM010000012">
    <property type="protein sequence ID" value="MFG1705847.1"/>
    <property type="molecule type" value="Genomic_DNA"/>
</dbReference>
<dbReference type="Gene3D" id="1.10.3720.10">
    <property type="entry name" value="MetI-like"/>
    <property type="match status" value="1"/>
</dbReference>
<keyword evidence="8" id="KW-1185">Reference proteome</keyword>
<evidence type="ECO:0000256" key="3">
    <source>
        <dbReference type="ARBA" id="ARBA00022989"/>
    </source>
</evidence>
<dbReference type="InterPro" id="IPR000515">
    <property type="entry name" value="MetI-like"/>
</dbReference>
<protein>
    <submittedName>
        <fullName evidence="7">ABC transporter permease subunit</fullName>
    </submittedName>
</protein>
<dbReference type="RefSeq" id="WP_393168175.1">
    <property type="nucleotide sequence ID" value="NZ_JBICRM010000012.1"/>
</dbReference>
<keyword evidence="2" id="KW-0812">Transmembrane</keyword>
<feature type="compositionally biased region" description="Basic and acidic residues" evidence="5">
    <location>
        <begin position="10"/>
        <end position="21"/>
    </location>
</feature>
<dbReference type="Pfam" id="PF00528">
    <property type="entry name" value="BPD_transp_1"/>
    <property type="match status" value="1"/>
</dbReference>
<accession>A0ABW7AHR4</accession>
<evidence type="ECO:0000313" key="8">
    <source>
        <dbReference type="Proteomes" id="UP001603978"/>
    </source>
</evidence>